<protein>
    <submittedName>
        <fullName evidence="1">Uncharacterized protein</fullName>
    </submittedName>
</protein>
<evidence type="ECO:0000313" key="2">
    <source>
        <dbReference type="Proteomes" id="UP000068164"/>
    </source>
</evidence>
<evidence type="ECO:0000313" key="1">
    <source>
        <dbReference type="EMBL" id="KWV44813.1"/>
    </source>
</evidence>
<gene>
    <name evidence="1" type="ORF">AS026_01465</name>
</gene>
<comment type="caution">
    <text evidence="1">The sequence shown here is derived from an EMBL/GenBank/DDBJ whole genome shotgun (WGS) entry which is preliminary data.</text>
</comment>
<dbReference type="Proteomes" id="UP000068164">
    <property type="component" value="Unassembled WGS sequence"/>
</dbReference>
<dbReference type="RefSeq" id="WP_018858557.1">
    <property type="nucleotide sequence ID" value="NZ_LNCD01000120.1"/>
</dbReference>
<dbReference type="EMBL" id="LNCD01000120">
    <property type="protein sequence ID" value="KWV44813.1"/>
    <property type="molecule type" value="Genomic_DNA"/>
</dbReference>
<dbReference type="AlphaFoldDB" id="A0A109J9J1"/>
<name>A0A109J9J1_9HYPH</name>
<accession>A0A109J9J1</accession>
<proteinExistence type="predicted"/>
<sequence length="82" mass="9541">MQDLKNVLNAECQKYVSMVISMRRGNQRWLERDAATGSNVDVTDAKLAAFEETVRTLRQMIQDLDESDYTLCRPTKDWHFDA</sequence>
<organism evidence="1 2">
    <name type="scientific">Rhizobium altiplani</name>
    <dbReference type="NCBI Taxonomy" id="1864509"/>
    <lineage>
        <taxon>Bacteria</taxon>
        <taxon>Pseudomonadati</taxon>
        <taxon>Pseudomonadota</taxon>
        <taxon>Alphaproteobacteria</taxon>
        <taxon>Hyphomicrobiales</taxon>
        <taxon>Rhizobiaceae</taxon>
        <taxon>Rhizobium/Agrobacterium group</taxon>
        <taxon>Rhizobium</taxon>
    </lineage>
</organism>
<dbReference type="OrthoDB" id="8382811at2"/>
<reference evidence="1 2" key="1">
    <citation type="submission" date="2015-11" db="EMBL/GenBank/DDBJ databases">
        <title>Draft Genome Sequence of the Strain BR 10423 (Rhizobium sp.) isolated from nodules of Mimosa pudica.</title>
        <authorList>
            <person name="Barauna A.C."/>
            <person name="Zilli J.E."/>
            <person name="Simoes-Araujo J.L."/>
            <person name="Reis V.M."/>
            <person name="James E.K."/>
            <person name="Reis F.B.Jr."/>
            <person name="Rouws L.F."/>
            <person name="Passos S.R."/>
            <person name="Gois S.R."/>
        </authorList>
    </citation>
    <scope>NUCLEOTIDE SEQUENCE [LARGE SCALE GENOMIC DNA]</scope>
    <source>
        <strain evidence="1 2">BR10423</strain>
    </source>
</reference>
<keyword evidence="2" id="KW-1185">Reference proteome</keyword>